<dbReference type="GO" id="GO:0003700">
    <property type="term" value="F:DNA-binding transcription factor activity"/>
    <property type="evidence" value="ECO:0007669"/>
    <property type="project" value="InterPro"/>
</dbReference>
<dbReference type="InterPro" id="IPR000831">
    <property type="entry name" value="Trp_repress"/>
</dbReference>
<dbReference type="PANTHER" id="PTHR40080">
    <property type="entry name" value="LMO1763 PROTEIN"/>
    <property type="match status" value="1"/>
</dbReference>
<gene>
    <name evidence="1" type="ORF">UW22_C0009G0031</name>
</gene>
<dbReference type="EMBL" id="LCHM01000009">
    <property type="protein sequence ID" value="KKT38625.1"/>
    <property type="molecule type" value="Genomic_DNA"/>
</dbReference>
<accession>A0A0G1GVH3</accession>
<evidence type="ECO:0000313" key="2">
    <source>
        <dbReference type="Proteomes" id="UP000034617"/>
    </source>
</evidence>
<dbReference type="InterPro" id="IPR013368">
    <property type="entry name" value="YecD_YerC"/>
</dbReference>
<dbReference type="PANTHER" id="PTHR40080:SF1">
    <property type="entry name" value="TRPR-LIKE PROTEIN YERC_YECD"/>
    <property type="match status" value="1"/>
</dbReference>
<dbReference type="Proteomes" id="UP000034617">
    <property type="component" value="Unassembled WGS sequence"/>
</dbReference>
<evidence type="ECO:0008006" key="3">
    <source>
        <dbReference type="Google" id="ProtNLM"/>
    </source>
</evidence>
<dbReference type="AlphaFoldDB" id="A0A0G1GVH3"/>
<dbReference type="InterPro" id="IPR010921">
    <property type="entry name" value="Trp_repressor/repl_initiator"/>
</dbReference>
<protein>
    <recommendedName>
        <fullName evidence="3">TrpR like protein, YerC/YecD</fullName>
    </recommendedName>
</protein>
<dbReference type="InterPro" id="IPR038116">
    <property type="entry name" value="TrpR-like_sf"/>
</dbReference>
<organism evidence="1 2">
    <name type="scientific">Candidatus Gottesmanbacteria bacterium GW2011_GWB1_44_11c</name>
    <dbReference type="NCBI Taxonomy" id="1618447"/>
    <lineage>
        <taxon>Bacteria</taxon>
        <taxon>Candidatus Gottesmaniibacteriota</taxon>
    </lineage>
</organism>
<evidence type="ECO:0000313" key="1">
    <source>
        <dbReference type="EMBL" id="KKT38625.1"/>
    </source>
</evidence>
<name>A0A0G1GVH3_9BACT</name>
<comment type="caution">
    <text evidence="1">The sequence shown here is derived from an EMBL/GenBank/DDBJ whole genome shotgun (WGS) entry which is preliminary data.</text>
</comment>
<dbReference type="SUPFAM" id="SSF48295">
    <property type="entry name" value="TrpR-like"/>
    <property type="match status" value="1"/>
</dbReference>
<dbReference type="GO" id="GO:0043565">
    <property type="term" value="F:sequence-specific DNA binding"/>
    <property type="evidence" value="ECO:0007669"/>
    <property type="project" value="InterPro"/>
</dbReference>
<dbReference type="Gene3D" id="1.10.1270.10">
    <property type="entry name" value="TrpR-like"/>
    <property type="match status" value="1"/>
</dbReference>
<proteinExistence type="predicted"/>
<reference evidence="1 2" key="1">
    <citation type="journal article" date="2015" name="Nature">
        <title>rRNA introns, odd ribosomes, and small enigmatic genomes across a large radiation of phyla.</title>
        <authorList>
            <person name="Brown C.T."/>
            <person name="Hug L.A."/>
            <person name="Thomas B.C."/>
            <person name="Sharon I."/>
            <person name="Castelle C.J."/>
            <person name="Singh A."/>
            <person name="Wilkins M.J."/>
            <person name="Williams K.H."/>
            <person name="Banfield J.F."/>
        </authorList>
    </citation>
    <scope>NUCLEOTIDE SEQUENCE [LARGE SCALE GENOMIC DNA]</scope>
</reference>
<dbReference type="Pfam" id="PF01371">
    <property type="entry name" value="Trp_repressor"/>
    <property type="match status" value="1"/>
</dbReference>
<sequence>MAQISKYRLRKEIEERMYEVFLDSISMVQNRNHVSKLINDLLSPTEKIMLAKRLSIALLLMKQYQYRSIAQLLHVSYGTVNRVGRMLESGNGGYVMVLSVLLKQEKFVSFLNKIDDILAEIFIPYNRNLGEWRKKRWIEKVKSQSSF</sequence>